<evidence type="ECO:0000313" key="3">
    <source>
        <dbReference type="Proteomes" id="UP001295684"/>
    </source>
</evidence>
<proteinExistence type="predicted"/>
<organism evidence="2 3">
    <name type="scientific">Euplotes crassus</name>
    <dbReference type="NCBI Taxonomy" id="5936"/>
    <lineage>
        <taxon>Eukaryota</taxon>
        <taxon>Sar</taxon>
        <taxon>Alveolata</taxon>
        <taxon>Ciliophora</taxon>
        <taxon>Intramacronucleata</taxon>
        <taxon>Spirotrichea</taxon>
        <taxon>Hypotrichia</taxon>
        <taxon>Euplotida</taxon>
        <taxon>Euplotidae</taxon>
        <taxon>Moneuplotes</taxon>
    </lineage>
</organism>
<comment type="caution">
    <text evidence="2">The sequence shown here is derived from an EMBL/GenBank/DDBJ whole genome shotgun (WGS) entry which is preliminary data.</text>
</comment>
<evidence type="ECO:0000313" key="2">
    <source>
        <dbReference type="EMBL" id="CAI2370063.1"/>
    </source>
</evidence>
<dbReference type="EMBL" id="CAMPGE010011226">
    <property type="protein sequence ID" value="CAI2370063.1"/>
    <property type="molecule type" value="Genomic_DNA"/>
</dbReference>
<feature type="compositionally biased region" description="Basic residues" evidence="1">
    <location>
        <begin position="33"/>
        <end position="44"/>
    </location>
</feature>
<evidence type="ECO:0000256" key="1">
    <source>
        <dbReference type="SAM" id="MobiDB-lite"/>
    </source>
</evidence>
<keyword evidence="3" id="KW-1185">Reference proteome</keyword>
<feature type="compositionally biased region" description="Low complexity" evidence="1">
    <location>
        <begin position="91"/>
        <end position="100"/>
    </location>
</feature>
<feature type="region of interest" description="Disordered" evidence="1">
    <location>
        <begin position="29"/>
        <end position="55"/>
    </location>
</feature>
<protein>
    <submittedName>
        <fullName evidence="2">Uncharacterized protein</fullName>
    </submittedName>
</protein>
<name>A0AAD1XFF4_EUPCR</name>
<reference evidence="2" key="1">
    <citation type="submission" date="2023-07" db="EMBL/GenBank/DDBJ databases">
        <authorList>
            <consortium name="AG Swart"/>
            <person name="Singh M."/>
            <person name="Singh A."/>
            <person name="Seah K."/>
            <person name="Emmerich C."/>
        </authorList>
    </citation>
    <scope>NUCLEOTIDE SEQUENCE</scope>
    <source>
        <strain evidence="2">DP1</strain>
    </source>
</reference>
<gene>
    <name evidence="2" type="ORF">ECRASSUSDP1_LOCUS11371</name>
</gene>
<feature type="region of interest" description="Disordered" evidence="1">
    <location>
        <begin position="88"/>
        <end position="108"/>
    </location>
</feature>
<dbReference type="AlphaFoldDB" id="A0AAD1XFF4"/>
<sequence>MNDPDDFFVPYVCERDKLGKLYSRRSFVQGDRKHQRTKTYKKLKQSQPLSTKGSLRELTKDLPNCVVPKQMAPKQDVHITFDERALPTPVSGSNSPISSSLRRTVGSNRNRKKLKPIVIKKMIPHIPSDLKEVYQTFRDSNRSSLLKYINADTKVRFVNKFKAMDSQKLKMKYPKLRHFIPYKRSGQRILNISADFTQPKVKEFRFEMKTPQHEIGFKDGNHSLDSNEHDSALRHKSFINSKFSNVPIFDLQTERPNFVKQFGKSYSSHRQTKKNKINLDKLRSFAESVAKSNSDVIQEIKRHKIAFVHKKILDDGIGHFRKDVKVLHNKAKPVMYGVKEDVLAEYTKMFSL</sequence>
<accession>A0AAD1XFF4</accession>
<dbReference type="Proteomes" id="UP001295684">
    <property type="component" value="Unassembled WGS sequence"/>
</dbReference>